<proteinExistence type="predicted"/>
<gene>
    <name evidence="1" type="ORF">QR46_2216</name>
</gene>
<evidence type="ECO:0000313" key="2">
    <source>
        <dbReference type="Proteomes" id="UP000070089"/>
    </source>
</evidence>
<evidence type="ECO:0000313" key="1">
    <source>
        <dbReference type="EMBL" id="KWX13765.1"/>
    </source>
</evidence>
<organism evidence="1 2">
    <name type="scientific">Giardia duodenalis assemblage B</name>
    <dbReference type="NCBI Taxonomy" id="1394984"/>
    <lineage>
        <taxon>Eukaryota</taxon>
        <taxon>Metamonada</taxon>
        <taxon>Diplomonadida</taxon>
        <taxon>Hexamitidae</taxon>
        <taxon>Giardiinae</taxon>
        <taxon>Giardia</taxon>
    </lineage>
</organism>
<dbReference type="Proteomes" id="UP000070089">
    <property type="component" value="Unassembled WGS sequence"/>
</dbReference>
<dbReference type="AlphaFoldDB" id="A0A132NUP2"/>
<reference evidence="1 2" key="1">
    <citation type="journal article" date="2015" name="Mol. Biochem. Parasitol.">
        <title>Identification of polymorphic genes for use in assemblage B genotyping assays through comparative genomics of multiple assemblage B Giardia duodenalis isolates.</title>
        <authorList>
            <person name="Wielinga C."/>
            <person name="Thompson R.C."/>
            <person name="Monis P."/>
            <person name="Ryan U."/>
        </authorList>
    </citation>
    <scope>NUCLEOTIDE SEQUENCE [LARGE SCALE GENOMIC DNA]</scope>
    <source>
        <strain evidence="1 2">BAH15c1</strain>
    </source>
</reference>
<accession>A0A132NUP2</accession>
<protein>
    <submittedName>
        <fullName evidence="1">Uncharacterized protein</fullName>
    </submittedName>
</protein>
<comment type="caution">
    <text evidence="1">The sequence shown here is derived from an EMBL/GenBank/DDBJ whole genome shotgun (WGS) entry which is preliminary data.</text>
</comment>
<sequence>MQHVSKVICNSFEFWLNLFKDLFRTYYPSAAEITFNALLIDWFFVYSDMLLLIGDLPTSSDDPPLESSPYLYTDINSERI</sequence>
<dbReference type="VEuPathDB" id="GiardiaDB:QR46_2216"/>
<name>A0A132NUP2_GIAIN</name>
<dbReference type="EMBL" id="JXTI01000056">
    <property type="protein sequence ID" value="KWX13765.1"/>
    <property type="molecule type" value="Genomic_DNA"/>
</dbReference>